<dbReference type="PANTHER" id="PTHR31011">
    <property type="entry name" value="PROTEIN STB2-RELATED"/>
    <property type="match status" value="1"/>
</dbReference>
<keyword evidence="5" id="KW-1185">Reference proteome</keyword>
<feature type="compositionally biased region" description="Low complexity" evidence="2">
    <location>
        <begin position="525"/>
        <end position="540"/>
    </location>
</feature>
<evidence type="ECO:0000256" key="1">
    <source>
        <dbReference type="SAM" id="Coils"/>
    </source>
</evidence>
<comment type="caution">
    <text evidence="4">The sequence shown here is derived from an EMBL/GenBank/DDBJ whole genome shotgun (WGS) entry which is preliminary data.</text>
</comment>
<evidence type="ECO:0000313" key="5">
    <source>
        <dbReference type="Proteomes" id="UP001161017"/>
    </source>
</evidence>
<keyword evidence="1" id="KW-0175">Coiled coil</keyword>
<feature type="compositionally biased region" description="Basic and acidic residues" evidence="2">
    <location>
        <begin position="547"/>
        <end position="558"/>
    </location>
</feature>
<feature type="compositionally biased region" description="Basic and acidic residues" evidence="2">
    <location>
        <begin position="450"/>
        <end position="469"/>
    </location>
</feature>
<dbReference type="PANTHER" id="PTHR31011:SF2">
    <property type="entry name" value="PROTEIN STB2-RELATED"/>
    <property type="match status" value="1"/>
</dbReference>
<dbReference type="EMBL" id="JAPUFD010000011">
    <property type="protein sequence ID" value="MDI1490363.1"/>
    <property type="molecule type" value="Genomic_DNA"/>
</dbReference>
<feature type="coiled-coil region" evidence="1">
    <location>
        <begin position="799"/>
        <end position="833"/>
    </location>
</feature>
<sequence length="850" mass="94978">MSPARNARATHQRLVLTDPAAFRYLEEDASTVVLERRAKLTGYELYIVEQWACSRKHPTFVITTYTGLEQHSIFAGVLSVPADEASWSPRLRVYLQAIKKYHARPKDTSWGTLMVTNLSGFPSSLNVIAIPDGDLKKHREPLFINEDLKRLQCSGRAGLNLQPPVSATEAKFRDLYHTSNKIPVPSAVIELVKLCQAALHLYGKLAAEYIDGLLCDVTEQAVSDWWADIGSDVFNIDPADGILGPTTVAALLGLLMGARNRLHTCGAPVAKDVFDLASTKRAIAYFQKSQKVLERSRRLDRPTLHRLRKVTAKAANSEAWGVPRAVKSTMAELKGRGGEMTHGRDRASIAEVESVDIDDLIRLGSGERFKWLWLGKPRKHVENDPLSALDDGLIFNDDSNDEGWRAKRGSSMDGDISSHLSLSSHMLGSSPTVDQMPPDVELRRAVLKSEGAKGADGRRGLGRVRDALRRGHHHKYSKEINSVMDDESMRGSTLRLDDGSIRGSTLRESVDMNRQQRSDGSIFERSPAGSASQSGANSSHSSRRGSKAQEEAPREKQGRKQQLFRNNSGVDSDTNKSTSSLESTAMYGIDGKKMTRLEMINRANGIIPRDRAHRAQSDSKSLALTLTDSQAIDHMEHFQWAASKLPPLQRTKSLSILLVRGRGKYWERRYPRRMSFSVIVDAVYGSVDEDSKQQAADDPDLAIAKEKVLAVEARVMEGRLQRLKNLETTWVENKVAQIEAWDRQCGNAQTRLDEINHQRSSEYQEMQEMLNILIADKRAVLTDAVKDVETLDAKLEYELQALQSKVEDVENGVEDFERHVVQLEARAAELEEGNGQQRSWARRWLGLGFF</sequence>
<proteinExistence type="predicted"/>
<dbReference type="Pfam" id="PF25995">
    <property type="entry name" value="STB6_N"/>
    <property type="match status" value="1"/>
</dbReference>
<protein>
    <recommendedName>
        <fullName evidence="3">STB6-like N-terminal domain-containing protein</fullName>
    </recommendedName>
</protein>
<evidence type="ECO:0000259" key="3">
    <source>
        <dbReference type="Pfam" id="PF25995"/>
    </source>
</evidence>
<organism evidence="4 5">
    <name type="scientific">Ramalina farinacea</name>
    <dbReference type="NCBI Taxonomy" id="258253"/>
    <lineage>
        <taxon>Eukaryota</taxon>
        <taxon>Fungi</taxon>
        <taxon>Dikarya</taxon>
        <taxon>Ascomycota</taxon>
        <taxon>Pezizomycotina</taxon>
        <taxon>Lecanoromycetes</taxon>
        <taxon>OSLEUM clade</taxon>
        <taxon>Lecanoromycetidae</taxon>
        <taxon>Lecanorales</taxon>
        <taxon>Lecanorineae</taxon>
        <taxon>Ramalinaceae</taxon>
        <taxon>Ramalina</taxon>
    </lineage>
</organism>
<dbReference type="Proteomes" id="UP001161017">
    <property type="component" value="Unassembled WGS sequence"/>
</dbReference>
<dbReference type="GO" id="GO:0070822">
    <property type="term" value="C:Sin3-type complex"/>
    <property type="evidence" value="ECO:0007669"/>
    <property type="project" value="TreeGrafter"/>
</dbReference>
<feature type="compositionally biased region" description="Polar residues" evidence="2">
    <location>
        <begin position="563"/>
        <end position="583"/>
    </location>
</feature>
<evidence type="ECO:0000256" key="2">
    <source>
        <dbReference type="SAM" id="MobiDB-lite"/>
    </source>
</evidence>
<feature type="region of interest" description="Disordered" evidence="2">
    <location>
        <begin position="448"/>
        <end position="584"/>
    </location>
</feature>
<dbReference type="InterPro" id="IPR059025">
    <property type="entry name" value="STB6_N"/>
</dbReference>
<accession>A0AA43QPS1</accession>
<gene>
    <name evidence="4" type="ORF">OHK93_001563</name>
</gene>
<reference evidence="4" key="1">
    <citation type="journal article" date="2023" name="Genome Biol. Evol.">
        <title>First Whole Genome Sequence and Flow Cytometry Genome Size Data for the Lichen-Forming Fungus Ramalina farinacea (Ascomycota).</title>
        <authorList>
            <person name="Llewellyn T."/>
            <person name="Mian S."/>
            <person name="Hill R."/>
            <person name="Leitch I.J."/>
            <person name="Gaya E."/>
        </authorList>
    </citation>
    <scope>NUCLEOTIDE SEQUENCE</scope>
    <source>
        <strain evidence="4">LIQ254RAFAR</strain>
    </source>
</reference>
<feature type="domain" description="STB6-like N-terminal" evidence="3">
    <location>
        <begin position="12"/>
        <end position="151"/>
    </location>
</feature>
<dbReference type="InterPro" id="IPR038919">
    <property type="entry name" value="STB2/STB2"/>
</dbReference>
<evidence type="ECO:0000313" key="4">
    <source>
        <dbReference type="EMBL" id="MDI1490363.1"/>
    </source>
</evidence>
<feature type="compositionally biased region" description="Basic and acidic residues" evidence="2">
    <location>
        <begin position="508"/>
        <end position="517"/>
    </location>
</feature>
<dbReference type="AlphaFoldDB" id="A0AA43QPS1"/>
<name>A0AA43QPS1_9LECA</name>